<proteinExistence type="predicted"/>
<keyword evidence="2" id="KW-1185">Reference proteome</keyword>
<reference evidence="1" key="1">
    <citation type="submission" date="2023-10" db="EMBL/GenBank/DDBJ databases">
        <authorList>
            <person name="Chen Y."/>
            <person name="Shah S."/>
            <person name="Dougan E. K."/>
            <person name="Thang M."/>
            <person name="Chan C."/>
        </authorList>
    </citation>
    <scope>NUCLEOTIDE SEQUENCE [LARGE SCALE GENOMIC DNA]</scope>
</reference>
<comment type="caution">
    <text evidence="1">The sequence shown here is derived from an EMBL/GenBank/DDBJ whole genome shotgun (WGS) entry which is preliminary data.</text>
</comment>
<accession>A0ABN9X836</accession>
<sequence length="108" mass="11930">MYIQRHTFLNAQPQLDGSFCWPVAESNWQGDALPAGQRRAEGEAPVGRPLLASQFFCYLREKEKQKQQQQQCIRGAAGGRRLAPRLCGALAPALRTAAGFTLVEPFAN</sequence>
<evidence type="ECO:0000313" key="1">
    <source>
        <dbReference type="EMBL" id="CAK0894042.1"/>
    </source>
</evidence>
<organism evidence="1 2">
    <name type="scientific">Prorocentrum cordatum</name>
    <dbReference type="NCBI Taxonomy" id="2364126"/>
    <lineage>
        <taxon>Eukaryota</taxon>
        <taxon>Sar</taxon>
        <taxon>Alveolata</taxon>
        <taxon>Dinophyceae</taxon>
        <taxon>Prorocentrales</taxon>
        <taxon>Prorocentraceae</taxon>
        <taxon>Prorocentrum</taxon>
    </lineage>
</organism>
<gene>
    <name evidence="1" type="ORF">PCOR1329_LOCUS73192</name>
</gene>
<protein>
    <submittedName>
        <fullName evidence="1">Uncharacterized protein</fullName>
    </submittedName>
</protein>
<dbReference type="Proteomes" id="UP001189429">
    <property type="component" value="Unassembled WGS sequence"/>
</dbReference>
<name>A0ABN9X836_9DINO</name>
<evidence type="ECO:0000313" key="2">
    <source>
        <dbReference type="Proteomes" id="UP001189429"/>
    </source>
</evidence>
<dbReference type="EMBL" id="CAUYUJ010019838">
    <property type="protein sequence ID" value="CAK0894042.1"/>
    <property type="molecule type" value="Genomic_DNA"/>
</dbReference>